<evidence type="ECO:0000313" key="3">
    <source>
        <dbReference type="Proteomes" id="UP000015106"/>
    </source>
</evidence>
<reference evidence="2" key="2">
    <citation type="submission" date="2018-03" db="EMBL/GenBank/DDBJ databases">
        <title>The Triticum urartu genome reveals the dynamic nature of wheat genome evolution.</title>
        <authorList>
            <person name="Ling H."/>
            <person name="Ma B."/>
            <person name="Shi X."/>
            <person name="Liu H."/>
            <person name="Dong L."/>
            <person name="Sun H."/>
            <person name="Cao Y."/>
            <person name="Gao Q."/>
            <person name="Zheng S."/>
            <person name="Li Y."/>
            <person name="Yu Y."/>
            <person name="Du H."/>
            <person name="Qi M."/>
            <person name="Li Y."/>
            <person name="Yu H."/>
            <person name="Cui Y."/>
            <person name="Wang N."/>
            <person name="Chen C."/>
            <person name="Wu H."/>
            <person name="Zhao Y."/>
            <person name="Zhang J."/>
            <person name="Li Y."/>
            <person name="Zhou W."/>
            <person name="Zhang B."/>
            <person name="Hu W."/>
            <person name="Eijk M."/>
            <person name="Tang J."/>
            <person name="Witsenboer H."/>
            <person name="Zhao S."/>
            <person name="Li Z."/>
            <person name="Zhang A."/>
            <person name="Wang D."/>
            <person name="Liang C."/>
        </authorList>
    </citation>
    <scope>NUCLEOTIDE SEQUENCE [LARGE SCALE GENOMIC DNA]</scope>
    <source>
        <strain evidence="2">cv. G1812</strain>
    </source>
</reference>
<dbReference type="EnsemblPlants" id="TuG1812G0700001382.01.T01">
    <property type="protein sequence ID" value="TuG1812G0700001382.01.T01.cds279689"/>
    <property type="gene ID" value="TuG1812G0700001382.01"/>
</dbReference>
<feature type="compositionally biased region" description="Polar residues" evidence="1">
    <location>
        <begin position="43"/>
        <end position="53"/>
    </location>
</feature>
<feature type="compositionally biased region" description="Low complexity" evidence="1">
    <location>
        <begin position="1"/>
        <end position="35"/>
    </location>
</feature>
<feature type="region of interest" description="Disordered" evidence="1">
    <location>
        <begin position="1"/>
        <end position="60"/>
    </location>
</feature>
<feature type="compositionally biased region" description="Basic and acidic residues" evidence="1">
    <location>
        <begin position="94"/>
        <end position="106"/>
    </location>
</feature>
<reference evidence="3" key="1">
    <citation type="journal article" date="2013" name="Nature">
        <title>Draft genome of the wheat A-genome progenitor Triticum urartu.</title>
        <authorList>
            <person name="Ling H.Q."/>
            <person name="Zhao S."/>
            <person name="Liu D."/>
            <person name="Wang J."/>
            <person name="Sun H."/>
            <person name="Zhang C."/>
            <person name="Fan H."/>
            <person name="Li D."/>
            <person name="Dong L."/>
            <person name="Tao Y."/>
            <person name="Gao C."/>
            <person name="Wu H."/>
            <person name="Li Y."/>
            <person name="Cui Y."/>
            <person name="Guo X."/>
            <person name="Zheng S."/>
            <person name="Wang B."/>
            <person name="Yu K."/>
            <person name="Liang Q."/>
            <person name="Yang W."/>
            <person name="Lou X."/>
            <person name="Chen J."/>
            <person name="Feng M."/>
            <person name="Jian J."/>
            <person name="Zhang X."/>
            <person name="Luo G."/>
            <person name="Jiang Y."/>
            <person name="Liu J."/>
            <person name="Wang Z."/>
            <person name="Sha Y."/>
            <person name="Zhang B."/>
            <person name="Wu H."/>
            <person name="Tang D."/>
            <person name="Shen Q."/>
            <person name="Xue P."/>
            <person name="Zou S."/>
            <person name="Wang X."/>
            <person name="Liu X."/>
            <person name="Wang F."/>
            <person name="Yang Y."/>
            <person name="An X."/>
            <person name="Dong Z."/>
            <person name="Zhang K."/>
            <person name="Zhang X."/>
            <person name="Luo M.C."/>
            <person name="Dvorak J."/>
            <person name="Tong Y."/>
            <person name="Wang J."/>
            <person name="Yang H."/>
            <person name="Li Z."/>
            <person name="Wang D."/>
            <person name="Zhang A."/>
            <person name="Wang J."/>
        </authorList>
    </citation>
    <scope>NUCLEOTIDE SEQUENCE</scope>
    <source>
        <strain evidence="3">cv. G1812</strain>
    </source>
</reference>
<protein>
    <submittedName>
        <fullName evidence="2">Uncharacterized protein</fullName>
    </submittedName>
</protein>
<reference evidence="2" key="3">
    <citation type="submission" date="2022-06" db="UniProtKB">
        <authorList>
            <consortium name="EnsemblPlants"/>
        </authorList>
    </citation>
    <scope>IDENTIFICATION</scope>
</reference>
<proteinExistence type="predicted"/>
<feature type="compositionally biased region" description="Basic residues" evidence="1">
    <location>
        <begin position="107"/>
        <end position="116"/>
    </location>
</feature>
<name>A0A8R7V2D2_TRIUA</name>
<feature type="region of interest" description="Disordered" evidence="1">
    <location>
        <begin position="92"/>
        <end position="119"/>
    </location>
</feature>
<sequence length="150" mass="15916">MSMRPSLLASTRATMAAASAAETAMPSRFSDSSSSPAVMKPSPSWSNVENTIPRSASRSAGAALSSTLPLAFSPCSPRLWLLAFSPSASQHFLAPREEEEAREKRAQRPPRRKSRSRGAMDGRWLLALPQCWPAVGGGSARVGLSSGECV</sequence>
<dbReference type="Gramene" id="TuG1812G0700001382.01.T01">
    <property type="protein sequence ID" value="TuG1812G0700001382.01.T01.cds279689"/>
    <property type="gene ID" value="TuG1812G0700001382.01"/>
</dbReference>
<evidence type="ECO:0000313" key="2">
    <source>
        <dbReference type="EnsemblPlants" id="TuG1812G0700001382.01.T01.cds279689"/>
    </source>
</evidence>
<dbReference type="Proteomes" id="UP000015106">
    <property type="component" value="Chromosome 7"/>
</dbReference>
<organism evidence="2 3">
    <name type="scientific">Triticum urartu</name>
    <name type="common">Red wild einkorn</name>
    <name type="synonym">Crithodium urartu</name>
    <dbReference type="NCBI Taxonomy" id="4572"/>
    <lineage>
        <taxon>Eukaryota</taxon>
        <taxon>Viridiplantae</taxon>
        <taxon>Streptophyta</taxon>
        <taxon>Embryophyta</taxon>
        <taxon>Tracheophyta</taxon>
        <taxon>Spermatophyta</taxon>
        <taxon>Magnoliopsida</taxon>
        <taxon>Liliopsida</taxon>
        <taxon>Poales</taxon>
        <taxon>Poaceae</taxon>
        <taxon>BOP clade</taxon>
        <taxon>Pooideae</taxon>
        <taxon>Triticodae</taxon>
        <taxon>Triticeae</taxon>
        <taxon>Triticinae</taxon>
        <taxon>Triticum</taxon>
    </lineage>
</organism>
<keyword evidence="3" id="KW-1185">Reference proteome</keyword>
<gene>
    <name evidence="2" type="primary">LOC125522443</name>
</gene>
<dbReference type="AlphaFoldDB" id="A0A8R7V2D2"/>
<evidence type="ECO:0000256" key="1">
    <source>
        <dbReference type="SAM" id="MobiDB-lite"/>
    </source>
</evidence>
<accession>A0A8R7V2D2</accession>